<name>A0A1L4CY43_9BACT</name>
<feature type="domain" description="PilZ" evidence="1">
    <location>
        <begin position="10"/>
        <end position="108"/>
    </location>
</feature>
<sequence>MGLDENNASEQRNAERFKSSIPVLIQKKGLSGTCECTLLNISTNGFSVRIENGKLNINVGDDFFLIIDPKLFDIEELNKIKINSICKRIESNMIVVGAEFTHNVRIVNEMIKLISNYFEKINENDY</sequence>
<protein>
    <recommendedName>
        <fullName evidence="1">PilZ domain-containing protein</fullName>
    </recommendedName>
</protein>
<dbReference type="OrthoDB" id="9847882at2"/>
<dbReference type="InterPro" id="IPR009875">
    <property type="entry name" value="PilZ_domain"/>
</dbReference>
<dbReference type="Proteomes" id="UP000184731">
    <property type="component" value="Chromosome"/>
</dbReference>
<organism evidence="2 3">
    <name type="scientific">Silvanigrella aquatica</name>
    <dbReference type="NCBI Taxonomy" id="1915309"/>
    <lineage>
        <taxon>Bacteria</taxon>
        <taxon>Pseudomonadati</taxon>
        <taxon>Bdellovibrionota</taxon>
        <taxon>Oligoflexia</taxon>
        <taxon>Silvanigrellales</taxon>
        <taxon>Silvanigrellaceae</taxon>
        <taxon>Silvanigrella</taxon>
    </lineage>
</organism>
<dbReference type="EMBL" id="CP017834">
    <property type="protein sequence ID" value="APJ02868.1"/>
    <property type="molecule type" value="Genomic_DNA"/>
</dbReference>
<dbReference type="KEGG" id="saqi:AXG55_02605"/>
<accession>A0A1L4CY43</accession>
<keyword evidence="3" id="KW-1185">Reference proteome</keyword>
<dbReference type="STRING" id="1915309.AXG55_02605"/>
<dbReference type="AlphaFoldDB" id="A0A1L4CY43"/>
<gene>
    <name evidence="2" type="ORF">AXG55_02605</name>
</gene>
<dbReference type="SUPFAM" id="SSF141371">
    <property type="entry name" value="PilZ domain-like"/>
    <property type="match status" value="1"/>
</dbReference>
<evidence type="ECO:0000313" key="2">
    <source>
        <dbReference type="EMBL" id="APJ02868.1"/>
    </source>
</evidence>
<proteinExistence type="predicted"/>
<dbReference type="GO" id="GO:0035438">
    <property type="term" value="F:cyclic-di-GMP binding"/>
    <property type="evidence" value="ECO:0007669"/>
    <property type="project" value="InterPro"/>
</dbReference>
<dbReference type="Gene3D" id="2.40.10.220">
    <property type="entry name" value="predicted glycosyltransferase like domains"/>
    <property type="match status" value="1"/>
</dbReference>
<evidence type="ECO:0000259" key="1">
    <source>
        <dbReference type="Pfam" id="PF07238"/>
    </source>
</evidence>
<evidence type="ECO:0000313" key="3">
    <source>
        <dbReference type="Proteomes" id="UP000184731"/>
    </source>
</evidence>
<reference evidence="2 3" key="1">
    <citation type="submission" date="2016-10" db="EMBL/GenBank/DDBJ databases">
        <title>Silvanigrella aquatica sp. nov., isolated from a freshwater lake located in the Black Forest, Germany, description of Silvanigrellaceae fam. nov., Silvanigrellales ord. nov., reclassification of the order Bdellovibrionales in the class Oligoflexia, reclassification of the families Bacteriovoracaceae and Halobacteriovoraceae in the new order Bacteriovoracales ord. nov., and reclassification of the family Pseudobacteriovoracaceae in the order Oligoflexiales.</title>
        <authorList>
            <person name="Hahn M.W."/>
            <person name="Schmidt J."/>
            <person name="Koll U."/>
            <person name="Rohde M."/>
            <person name="Verbag S."/>
            <person name="Pitt A."/>
            <person name="Nakai R."/>
            <person name="Naganuma T."/>
            <person name="Lang E."/>
        </authorList>
    </citation>
    <scope>NUCLEOTIDE SEQUENCE [LARGE SCALE GENOMIC DNA]</scope>
    <source>
        <strain evidence="2 3">MWH-Nonnen-W8red</strain>
    </source>
</reference>
<dbReference type="Pfam" id="PF07238">
    <property type="entry name" value="PilZ"/>
    <property type="match status" value="1"/>
</dbReference>
<dbReference type="RefSeq" id="WP_148696578.1">
    <property type="nucleotide sequence ID" value="NZ_CP017834.1"/>
</dbReference>